<evidence type="ECO:0000313" key="4">
    <source>
        <dbReference type="EMBL" id="TPX55350.1"/>
    </source>
</evidence>
<comment type="caution">
    <text evidence="4">The sequence shown here is derived from an EMBL/GenBank/DDBJ whole genome shotgun (WGS) entry which is preliminary data.</text>
</comment>
<reference evidence="4 5" key="1">
    <citation type="journal article" date="2019" name="Sci. Rep.">
        <title>Comparative genomics of chytrid fungi reveal insights into the obligate biotrophic and pathogenic lifestyle of Synchytrium endobioticum.</title>
        <authorList>
            <person name="van de Vossenberg B.T.L.H."/>
            <person name="Warris S."/>
            <person name="Nguyen H.D.T."/>
            <person name="van Gent-Pelzer M.P.E."/>
            <person name="Joly D.L."/>
            <person name="van de Geest H.C."/>
            <person name="Bonants P.J.M."/>
            <person name="Smith D.S."/>
            <person name="Levesque C.A."/>
            <person name="van der Lee T.A.J."/>
        </authorList>
    </citation>
    <scope>NUCLEOTIDE SEQUENCE [LARGE SCALE GENOMIC DNA]</scope>
    <source>
        <strain evidence="4 5">CBS 809.83</strain>
    </source>
</reference>
<protein>
    <recommendedName>
        <fullName evidence="3">PIH1 N-terminal domain-containing protein</fullName>
    </recommendedName>
</protein>
<dbReference type="PANTHER" id="PTHR22997">
    <property type="entry name" value="PIH1 DOMAIN-CONTAINING PROTEIN 1"/>
    <property type="match status" value="1"/>
</dbReference>
<feature type="region of interest" description="Disordered" evidence="2">
    <location>
        <begin position="209"/>
        <end position="247"/>
    </location>
</feature>
<evidence type="ECO:0000256" key="1">
    <source>
        <dbReference type="ARBA" id="ARBA00008511"/>
    </source>
</evidence>
<dbReference type="GO" id="GO:1990904">
    <property type="term" value="C:ribonucleoprotein complex"/>
    <property type="evidence" value="ECO:0007669"/>
    <property type="project" value="TreeGrafter"/>
</dbReference>
<sequence length="377" mass="41579">MAANEVAEQASHMWKQLDAMYAKSPDEYRDFMSKLNDEAESQGIVNPLFSTTAKPRPVRGKYCLRCAGTKVKGSNVHYINVCESTNIKKARVEDRVTVVVSKARRDKEEDGTPYNVYDAVVHTSIITQALQTPHFKRDLLELAIGCIEESFKISLNRTGMKVTTDTYKGGYGWDAYGRALDVAVNPDDKSVAAETISKMTTTSLLTRIQAEGDEEKTVGSKEDSARKEEQLPNLIMPTNAPPPTQQKKGLIQELDGVPARKTGTAQHSGLKQKQLSANLDRNDEDVGPPRRQPQSETTRKDGVWVLETRLPGVNSAADILAELAISSITVLTREFRLVANIPGDAIADAATCRYYPKFHVLQIACPTRDNNSQIPSA</sequence>
<dbReference type="InterPro" id="IPR012981">
    <property type="entry name" value="PIH1_N"/>
</dbReference>
<dbReference type="EMBL" id="QEAQ01000114">
    <property type="protein sequence ID" value="TPX55350.1"/>
    <property type="molecule type" value="Genomic_DNA"/>
</dbReference>
<comment type="similarity">
    <text evidence="1">Belongs to the PIH1 family.</text>
</comment>
<dbReference type="GO" id="GO:0005737">
    <property type="term" value="C:cytoplasm"/>
    <property type="evidence" value="ECO:0007669"/>
    <property type="project" value="TreeGrafter"/>
</dbReference>
<evidence type="ECO:0000313" key="5">
    <source>
        <dbReference type="Proteomes" id="UP000318582"/>
    </source>
</evidence>
<dbReference type="STRING" id="109895.A0A507DWV1"/>
<feature type="domain" description="PIH1 N-terminal" evidence="3">
    <location>
        <begin position="62"/>
        <end position="169"/>
    </location>
</feature>
<dbReference type="GO" id="GO:0097255">
    <property type="term" value="C:R2TP complex"/>
    <property type="evidence" value="ECO:0007669"/>
    <property type="project" value="TreeGrafter"/>
</dbReference>
<proteinExistence type="inferred from homology"/>
<keyword evidence="5" id="KW-1185">Reference proteome</keyword>
<gene>
    <name evidence="4" type="ORF">PhCBS80983_g05398</name>
</gene>
<organism evidence="4 5">
    <name type="scientific">Powellomyces hirtus</name>
    <dbReference type="NCBI Taxonomy" id="109895"/>
    <lineage>
        <taxon>Eukaryota</taxon>
        <taxon>Fungi</taxon>
        <taxon>Fungi incertae sedis</taxon>
        <taxon>Chytridiomycota</taxon>
        <taxon>Chytridiomycota incertae sedis</taxon>
        <taxon>Chytridiomycetes</taxon>
        <taxon>Spizellomycetales</taxon>
        <taxon>Powellomycetaceae</taxon>
        <taxon>Powellomyces</taxon>
    </lineage>
</organism>
<dbReference type="InterPro" id="IPR050734">
    <property type="entry name" value="PIH1/Kintoun_subfamily"/>
</dbReference>
<evidence type="ECO:0000259" key="3">
    <source>
        <dbReference type="Pfam" id="PF08190"/>
    </source>
</evidence>
<dbReference type="AlphaFoldDB" id="A0A507DWV1"/>
<feature type="compositionally biased region" description="Basic and acidic residues" evidence="2">
    <location>
        <begin position="215"/>
        <end position="230"/>
    </location>
</feature>
<feature type="region of interest" description="Disordered" evidence="2">
    <location>
        <begin position="261"/>
        <end position="300"/>
    </location>
</feature>
<dbReference type="GO" id="GO:0006364">
    <property type="term" value="P:rRNA processing"/>
    <property type="evidence" value="ECO:0007669"/>
    <property type="project" value="TreeGrafter"/>
</dbReference>
<dbReference type="Pfam" id="PF08190">
    <property type="entry name" value="PIH1"/>
    <property type="match status" value="1"/>
</dbReference>
<feature type="compositionally biased region" description="Polar residues" evidence="2">
    <location>
        <begin position="263"/>
        <end position="279"/>
    </location>
</feature>
<accession>A0A507DWV1</accession>
<dbReference type="GO" id="GO:0000492">
    <property type="term" value="P:box C/D snoRNP assembly"/>
    <property type="evidence" value="ECO:0007669"/>
    <property type="project" value="TreeGrafter"/>
</dbReference>
<evidence type="ECO:0000256" key="2">
    <source>
        <dbReference type="SAM" id="MobiDB-lite"/>
    </source>
</evidence>
<name>A0A507DWV1_9FUNG</name>
<dbReference type="Proteomes" id="UP000318582">
    <property type="component" value="Unassembled WGS sequence"/>
</dbReference>
<dbReference type="PANTHER" id="PTHR22997:SF6">
    <property type="entry name" value="PIH1 DOMAIN-CONTAINING PROTEIN 2"/>
    <property type="match status" value="1"/>
</dbReference>